<accession>A0A3G2R3G7</accession>
<evidence type="ECO:0000256" key="5">
    <source>
        <dbReference type="ARBA" id="ARBA00022984"/>
    </source>
</evidence>
<feature type="active site" description="Nucleophile" evidence="7">
    <location>
        <position position="417"/>
    </location>
</feature>
<keyword evidence="6 7" id="KW-0961">Cell wall biogenesis/degradation</keyword>
<dbReference type="GO" id="GO:0016740">
    <property type="term" value="F:transferase activity"/>
    <property type="evidence" value="ECO:0007669"/>
    <property type="project" value="UniProtKB-KW"/>
</dbReference>
<reference evidence="9 10" key="1">
    <citation type="submission" date="2018-10" db="EMBL/GenBank/DDBJ databases">
        <authorList>
            <person name="Zhang X."/>
        </authorList>
    </citation>
    <scope>NUCLEOTIDE SEQUENCE [LARGE SCALE GENOMIC DNA]</scope>
    <source>
        <strain evidence="9 10">SK-G1</strain>
    </source>
</reference>
<protein>
    <recommendedName>
        <fullName evidence="8">L,D-TPase catalytic domain-containing protein</fullName>
    </recommendedName>
</protein>
<dbReference type="GO" id="GO:0008360">
    <property type="term" value="P:regulation of cell shape"/>
    <property type="evidence" value="ECO:0007669"/>
    <property type="project" value="UniProtKB-UniRule"/>
</dbReference>
<sequence>MRKYYFLISLMIIVISWMVFSKTNRIIIEQLDDTGTVKITVNFLIHMAARNVEDKIHFTSERPGVKIIKNARWLNDSTLEIFAVEEGLPRGFLTRLYIEPLKTRIPGLYKSAKALYRANISPFLIGLSPVAPTRGPIVLNFSTPIKKEGLTKYLETDFKFTLKPGMNLGLEGRFFKDYSKWYILPEKGLEPGKSYRLDFDGYMENFTGMSKKVEFSRAFKAATVPQVVSTSPSDGQKDVPVYGPVIINFDVDMAEVAVKIGGMTGDTVVQGRTATYKPHAAFLPGRTYEAEICGKSLFGEVMKPLSFNFSIMDMGDKLWVEVNLRRLQKVVIYRGARAIRTMLVSGGLPGLENETPLGYFTIKDRGESFWSEKYKEGALYWVRIKGDFLFHSIPRDLEGNIIEEEYKKLGIPASHGCIRMRDEDARWFYENVPEGAMVVIHD</sequence>
<feature type="active site" description="Proton donor/acceptor" evidence="7">
    <location>
        <position position="391"/>
    </location>
</feature>
<keyword evidence="4 7" id="KW-0133">Cell shape</keyword>
<name>A0A3G2R3G7_9FIRM</name>
<organism evidence="9 10">
    <name type="scientific">Biomaibacter acetigenes</name>
    <dbReference type="NCBI Taxonomy" id="2316383"/>
    <lineage>
        <taxon>Bacteria</taxon>
        <taxon>Bacillati</taxon>
        <taxon>Bacillota</taxon>
        <taxon>Clostridia</taxon>
        <taxon>Thermosediminibacterales</taxon>
        <taxon>Tepidanaerobacteraceae</taxon>
        <taxon>Biomaibacter</taxon>
    </lineage>
</organism>
<dbReference type="CDD" id="cd16913">
    <property type="entry name" value="YkuD_like"/>
    <property type="match status" value="1"/>
</dbReference>
<proteinExistence type="predicted"/>
<dbReference type="InterPro" id="IPR038063">
    <property type="entry name" value="Transpep_catalytic_dom"/>
</dbReference>
<gene>
    <name evidence="9" type="ORF">D2962_03980</name>
</gene>
<dbReference type="Pfam" id="PF13205">
    <property type="entry name" value="Big_5"/>
    <property type="match status" value="1"/>
</dbReference>
<evidence type="ECO:0000313" key="10">
    <source>
        <dbReference type="Proteomes" id="UP000280960"/>
    </source>
</evidence>
<dbReference type="UniPathway" id="UPA00219"/>
<keyword evidence="5 7" id="KW-0573">Peptidoglycan synthesis</keyword>
<evidence type="ECO:0000256" key="4">
    <source>
        <dbReference type="ARBA" id="ARBA00022960"/>
    </source>
</evidence>
<dbReference type="Gene3D" id="2.40.440.10">
    <property type="entry name" value="L,D-transpeptidase catalytic domain-like"/>
    <property type="match status" value="1"/>
</dbReference>
<dbReference type="EMBL" id="CP033169">
    <property type="protein sequence ID" value="AYO29875.1"/>
    <property type="molecule type" value="Genomic_DNA"/>
</dbReference>
<dbReference type="GO" id="GO:0005576">
    <property type="term" value="C:extracellular region"/>
    <property type="evidence" value="ECO:0007669"/>
    <property type="project" value="TreeGrafter"/>
</dbReference>
<evidence type="ECO:0000256" key="6">
    <source>
        <dbReference type="ARBA" id="ARBA00023316"/>
    </source>
</evidence>
<evidence type="ECO:0000313" key="9">
    <source>
        <dbReference type="EMBL" id="AYO29875.1"/>
    </source>
</evidence>
<evidence type="ECO:0000256" key="1">
    <source>
        <dbReference type="ARBA" id="ARBA00004752"/>
    </source>
</evidence>
<dbReference type="KEGG" id="bacg:D2962_03980"/>
<dbReference type="PANTHER" id="PTHR30582:SF2">
    <property type="entry name" value="L,D-TRANSPEPTIDASE YCIB-RELATED"/>
    <property type="match status" value="1"/>
</dbReference>
<dbReference type="InterPro" id="IPR050979">
    <property type="entry name" value="LD-transpeptidase"/>
</dbReference>
<dbReference type="Pfam" id="PF03734">
    <property type="entry name" value="YkuD"/>
    <property type="match status" value="1"/>
</dbReference>
<comment type="pathway">
    <text evidence="1 7">Cell wall biogenesis; peptidoglycan biosynthesis.</text>
</comment>
<evidence type="ECO:0000259" key="8">
    <source>
        <dbReference type="PROSITE" id="PS52029"/>
    </source>
</evidence>
<dbReference type="SUPFAM" id="SSF141523">
    <property type="entry name" value="L,D-transpeptidase catalytic domain-like"/>
    <property type="match status" value="1"/>
</dbReference>
<dbReference type="GO" id="GO:0071555">
    <property type="term" value="P:cell wall organization"/>
    <property type="evidence" value="ECO:0007669"/>
    <property type="project" value="UniProtKB-UniRule"/>
</dbReference>
<keyword evidence="10" id="KW-1185">Reference proteome</keyword>
<evidence type="ECO:0000256" key="3">
    <source>
        <dbReference type="ARBA" id="ARBA00022729"/>
    </source>
</evidence>
<dbReference type="PROSITE" id="PS52029">
    <property type="entry name" value="LD_TPASE"/>
    <property type="match status" value="1"/>
</dbReference>
<dbReference type="GO" id="GO:0071972">
    <property type="term" value="F:peptidoglycan L,D-transpeptidase activity"/>
    <property type="evidence" value="ECO:0007669"/>
    <property type="project" value="TreeGrafter"/>
</dbReference>
<dbReference type="Proteomes" id="UP000280960">
    <property type="component" value="Chromosome"/>
</dbReference>
<evidence type="ECO:0000256" key="7">
    <source>
        <dbReference type="PROSITE-ProRule" id="PRU01373"/>
    </source>
</evidence>
<dbReference type="GO" id="GO:0018104">
    <property type="term" value="P:peptidoglycan-protein cross-linking"/>
    <property type="evidence" value="ECO:0007669"/>
    <property type="project" value="TreeGrafter"/>
</dbReference>
<keyword evidence="2" id="KW-0808">Transferase</keyword>
<feature type="domain" description="L,D-TPase catalytic" evidence="8">
    <location>
        <begin position="318"/>
        <end position="441"/>
    </location>
</feature>
<dbReference type="InterPro" id="IPR032812">
    <property type="entry name" value="SbsA_Ig"/>
</dbReference>
<evidence type="ECO:0000256" key="2">
    <source>
        <dbReference type="ARBA" id="ARBA00022679"/>
    </source>
</evidence>
<dbReference type="AlphaFoldDB" id="A0A3G2R3G7"/>
<keyword evidence="3" id="KW-0732">Signal</keyword>
<dbReference type="PANTHER" id="PTHR30582">
    <property type="entry name" value="L,D-TRANSPEPTIDASE"/>
    <property type="match status" value="1"/>
</dbReference>
<dbReference type="InterPro" id="IPR005490">
    <property type="entry name" value="LD_TPept_cat_dom"/>
</dbReference>
<dbReference type="RefSeq" id="WP_122014208.1">
    <property type="nucleotide sequence ID" value="NZ_CP033169.1"/>
</dbReference>